<proteinExistence type="predicted"/>
<dbReference type="EMBL" id="LFZO01000530">
    <property type="protein sequence ID" value="KXT07780.1"/>
    <property type="molecule type" value="Genomic_DNA"/>
</dbReference>
<accession>A0A139HZ61</accession>
<dbReference type="Gene3D" id="3.30.710.10">
    <property type="entry name" value="Potassium Channel Kv1.1, Chain A"/>
    <property type="match status" value="1"/>
</dbReference>
<dbReference type="InterPro" id="IPR011333">
    <property type="entry name" value="SKP1/BTB/POZ_sf"/>
</dbReference>
<dbReference type="PANTHER" id="PTHR47843:SF5">
    <property type="entry name" value="BTB_POZ DOMAIN PROTEIN"/>
    <property type="match status" value="1"/>
</dbReference>
<reference evidence="1 2" key="1">
    <citation type="submission" date="2015-07" db="EMBL/GenBank/DDBJ databases">
        <title>Comparative genomics of the Sigatoka disease complex on banana suggests a link between parallel evolutionary changes in Pseudocercospora fijiensis and Pseudocercospora eumusae and increased virulence on the banana host.</title>
        <authorList>
            <person name="Chang T.-C."/>
            <person name="Salvucci A."/>
            <person name="Crous P.W."/>
            <person name="Stergiopoulos I."/>
        </authorList>
    </citation>
    <scope>NUCLEOTIDE SEQUENCE [LARGE SCALE GENOMIC DNA]</scope>
    <source>
        <strain evidence="1 2">CBS 116634</strain>
    </source>
</reference>
<dbReference type="AlphaFoldDB" id="A0A139HZ61"/>
<evidence type="ECO:0000313" key="1">
    <source>
        <dbReference type="EMBL" id="KXT07780.1"/>
    </source>
</evidence>
<sequence>MLDDDPQVIEAMLYYLYNFDYGDFSNSPEHVSAIVMDVKMFIIADKYNIKTLMDLAAEKFEVRCREQWREAGFADAIKEVYTAVPGHDDRLKRTIIDIVQENAVQLFDGNNEVSPNFARTARELAEFSADMSKILAIEGTGSMQTYKCPSGGEVFYMSTPTPKNFGCPSGCYGSQTQSWWKPHMQR</sequence>
<dbReference type="Proteomes" id="UP000073492">
    <property type="component" value="Unassembled WGS sequence"/>
</dbReference>
<organism evidence="1 2">
    <name type="scientific">Pseudocercospora musae</name>
    <dbReference type="NCBI Taxonomy" id="113226"/>
    <lineage>
        <taxon>Eukaryota</taxon>
        <taxon>Fungi</taxon>
        <taxon>Dikarya</taxon>
        <taxon>Ascomycota</taxon>
        <taxon>Pezizomycotina</taxon>
        <taxon>Dothideomycetes</taxon>
        <taxon>Dothideomycetidae</taxon>
        <taxon>Mycosphaerellales</taxon>
        <taxon>Mycosphaerellaceae</taxon>
        <taxon>Pseudocercospora</taxon>
    </lineage>
</organism>
<evidence type="ECO:0008006" key="3">
    <source>
        <dbReference type="Google" id="ProtNLM"/>
    </source>
</evidence>
<evidence type="ECO:0000313" key="2">
    <source>
        <dbReference type="Proteomes" id="UP000073492"/>
    </source>
</evidence>
<comment type="caution">
    <text evidence="1">The sequence shown here is derived from an EMBL/GenBank/DDBJ whole genome shotgun (WGS) entry which is preliminary data.</text>
</comment>
<gene>
    <name evidence="1" type="ORF">AC579_4303</name>
</gene>
<protein>
    <recommendedName>
        <fullName evidence="3">BTB domain-containing protein</fullName>
    </recommendedName>
</protein>
<dbReference type="PANTHER" id="PTHR47843">
    <property type="entry name" value="BTB DOMAIN-CONTAINING PROTEIN-RELATED"/>
    <property type="match status" value="1"/>
</dbReference>
<dbReference type="OrthoDB" id="6359816at2759"/>
<keyword evidence="2" id="KW-1185">Reference proteome</keyword>
<name>A0A139HZ61_9PEZI</name>